<evidence type="ECO:0008006" key="4">
    <source>
        <dbReference type="Google" id="ProtNLM"/>
    </source>
</evidence>
<gene>
    <name evidence="2" type="ORF">PSEWESI4_03681</name>
</gene>
<name>A0A7U7EQP8_9GAMM</name>
<evidence type="ECO:0000313" key="3">
    <source>
        <dbReference type="Proteomes" id="UP000583387"/>
    </source>
</evidence>
<accession>A0A7U7EQP8</accession>
<dbReference type="AlphaFoldDB" id="A0A7U7EQP8"/>
<evidence type="ECO:0000313" key="2">
    <source>
        <dbReference type="EMBL" id="CAD5109384.1"/>
    </source>
</evidence>
<dbReference type="PANTHER" id="PTHR40940">
    <property type="entry name" value="PROTEIN BATD-RELATED"/>
    <property type="match status" value="1"/>
</dbReference>
<dbReference type="InterPro" id="IPR025738">
    <property type="entry name" value="BatD"/>
</dbReference>
<dbReference type="EMBL" id="CAJFCI010000074">
    <property type="protein sequence ID" value="CAD5109384.1"/>
    <property type="molecule type" value="Genomic_DNA"/>
</dbReference>
<organism evidence="2 3">
    <name type="scientific">Zestomonas carbonaria</name>
    <dbReference type="NCBI Taxonomy" id="2762745"/>
    <lineage>
        <taxon>Bacteria</taxon>
        <taxon>Pseudomonadati</taxon>
        <taxon>Pseudomonadota</taxon>
        <taxon>Gammaproteobacteria</taxon>
        <taxon>Pseudomonadales</taxon>
        <taxon>Pseudomonadaceae</taxon>
        <taxon>Zestomonas</taxon>
    </lineage>
</organism>
<reference evidence="2 3" key="1">
    <citation type="submission" date="2020-08" db="EMBL/GenBank/DDBJ databases">
        <authorList>
            <person name="Criscuolo A."/>
        </authorList>
    </citation>
    <scope>NUCLEOTIDE SEQUENCE [LARGE SCALE GENOMIC DNA]</scope>
    <source>
        <strain evidence="2">CIP111764</strain>
    </source>
</reference>
<keyword evidence="1" id="KW-0812">Transmembrane</keyword>
<keyword evidence="3" id="KW-1185">Reference proteome</keyword>
<sequence length="450" mass="50048">MKTLQVWLVWLACLAPLAALGDELVVRVETRLVPAATVPVGGTLRLEVDLLVDTWFTAPPQLPELELADAAVTSPRGRADHLSERRDGKNLFGLRFTYLIIPDKARRFDIPALAIQVSPGQAAGPLRVHSQPLGFVAHPLPGTDPQRPPLVARTVTLDQRILRSHDPLRVGDSVTRELRMIAMGAQAARLPAPEAAHIEGLKHYRGAPRLHPVDDGRGDLLGAQRLDSLSYVVERPGRYRLPAIELQWWDQDASQLRRVSAEAVEFEVEAPAAYQAAFDISEDLQRLGRHARWQLARHWLLLAGMLLLGVGLVVFARQRFLAALDTLGRYCKARQAAWHASAAFAWRQVPGQLTRQPARLDALYLWVRRRCGSVTLNGLSGKVSADLAAQLRTFLKSRYGQEPQNGADLSTLRRLLPKLRRETSAQGLRLVVRPGLKPLYPPFPPKRTNQ</sequence>
<evidence type="ECO:0000256" key="1">
    <source>
        <dbReference type="SAM" id="Phobius"/>
    </source>
</evidence>
<keyword evidence="1" id="KW-1133">Transmembrane helix</keyword>
<feature type="transmembrane region" description="Helical" evidence="1">
    <location>
        <begin position="299"/>
        <end position="316"/>
    </location>
</feature>
<keyword evidence="1" id="KW-0472">Membrane</keyword>
<protein>
    <recommendedName>
        <fullName evidence="4">Oxygen tolerance</fullName>
    </recommendedName>
</protein>
<comment type="caution">
    <text evidence="2">The sequence shown here is derived from an EMBL/GenBank/DDBJ whole genome shotgun (WGS) entry which is preliminary data.</text>
</comment>
<dbReference type="Proteomes" id="UP000583387">
    <property type="component" value="Unassembled WGS sequence"/>
</dbReference>
<dbReference type="PANTHER" id="PTHR40940:SF1">
    <property type="entry name" value="PROTEIN BATD"/>
    <property type="match status" value="1"/>
</dbReference>
<proteinExistence type="predicted"/>
<dbReference type="RefSeq" id="WP_187672699.1">
    <property type="nucleotide sequence ID" value="NZ_CAJFCI010000074.1"/>
</dbReference>